<sequence>MAISPTSKALLGLLGAGAAGGTAWGGYKVFNKDKEASVKSKKTIAQLIGGLEDKVLLTKKDQSNEAAWKSAWKLYRENNKSLQKGADPWALSDFAGNYSSSTISEDVAPDSFVNKCLSLSSEEVENEKDNRYIQVLTWCTKSK</sequence>
<gene>
    <name evidence="1" type="ORF">HF1_12630</name>
</gene>
<dbReference type="OrthoDB" id="199743at2"/>
<dbReference type="EMBL" id="FR773153">
    <property type="protein sequence ID" value="CBY93271.1"/>
    <property type="molecule type" value="Genomic_DNA"/>
</dbReference>
<accession>E8ZJF0</accession>
<evidence type="ECO:0000313" key="2">
    <source>
        <dbReference type="Proteomes" id="UP000008637"/>
    </source>
</evidence>
<protein>
    <submittedName>
        <fullName evidence="1">Uncharacterized protein</fullName>
    </submittedName>
</protein>
<dbReference type="AlphaFoldDB" id="E8ZJF0"/>
<keyword evidence="2" id="KW-1185">Reference proteome</keyword>
<reference evidence="1 2" key="1">
    <citation type="journal article" date="2011" name="J. Bacteriol.">
        <title>Complete genome sequence of Mycoplasma haemofelis, a hemotropic mycoplasma.</title>
        <authorList>
            <person name="Barker E.N."/>
            <person name="Helps C.R."/>
            <person name="Peters I.R."/>
            <person name="Darby A.C."/>
            <person name="Radford A.D."/>
            <person name="Tasker S."/>
        </authorList>
    </citation>
    <scope>NUCLEOTIDE SEQUENCE [LARGE SCALE GENOMIC DNA]</scope>
    <source>
        <strain evidence="1 2">Langford 1</strain>
    </source>
</reference>
<dbReference type="KEGG" id="mha:HF1_12630"/>
<organism evidence="1 2">
    <name type="scientific">Mycoplasma haemofelis (strain Langford 1)</name>
    <name type="common">Haemobartonella felis</name>
    <dbReference type="NCBI Taxonomy" id="941640"/>
    <lineage>
        <taxon>Bacteria</taxon>
        <taxon>Bacillati</taxon>
        <taxon>Mycoplasmatota</taxon>
        <taxon>Mollicutes</taxon>
        <taxon>Mycoplasmataceae</taxon>
        <taxon>Mycoplasma</taxon>
    </lineage>
</organism>
<name>E8ZJF0_MYCHL</name>
<dbReference type="Proteomes" id="UP000008637">
    <property type="component" value="Chromosome"/>
</dbReference>
<proteinExistence type="predicted"/>
<dbReference type="HOGENOM" id="CLU_149302_0_0_14"/>
<evidence type="ECO:0000313" key="1">
    <source>
        <dbReference type="EMBL" id="CBY93271.1"/>
    </source>
</evidence>